<organism evidence="1 2">
    <name type="scientific">Desulfotalea psychrophila</name>
    <dbReference type="NCBI Taxonomy" id="84980"/>
    <lineage>
        <taxon>Bacteria</taxon>
        <taxon>Pseudomonadati</taxon>
        <taxon>Thermodesulfobacteriota</taxon>
        <taxon>Desulfobulbia</taxon>
        <taxon>Desulfobulbales</taxon>
        <taxon>Desulfocapsaceae</taxon>
        <taxon>Desulfotalea</taxon>
    </lineage>
</organism>
<reference evidence="1 2" key="1">
    <citation type="submission" date="2021-02" db="EMBL/GenBank/DDBJ databases">
        <title>Activity-based single-cell genomes from oceanic crustal fluid captures similar information to metagenomic and metatranscriptomic surveys with orders of magnitude less sampling.</title>
        <authorList>
            <person name="D'Angelo T.S."/>
            <person name="Orcutt B.N."/>
        </authorList>
    </citation>
    <scope>NUCLEOTIDE SEQUENCE [LARGE SCALE GENOMIC DNA]</scope>
    <source>
        <strain evidence="1">AH-315-G02</strain>
    </source>
</reference>
<evidence type="ECO:0000313" key="2">
    <source>
        <dbReference type="Proteomes" id="UP000717534"/>
    </source>
</evidence>
<protein>
    <submittedName>
        <fullName evidence="1">Uncharacterized protein</fullName>
    </submittedName>
</protein>
<dbReference type="Proteomes" id="UP000717534">
    <property type="component" value="Unassembled WGS sequence"/>
</dbReference>
<proteinExistence type="predicted"/>
<comment type="caution">
    <text evidence="1">The sequence shown here is derived from an EMBL/GenBank/DDBJ whole genome shotgun (WGS) entry which is preliminary data.</text>
</comment>
<gene>
    <name evidence="1" type="ORF">JYU06_02025</name>
</gene>
<dbReference type="EMBL" id="JAFITO010000009">
    <property type="protein sequence ID" value="MBN4068287.1"/>
    <property type="molecule type" value="Genomic_DNA"/>
</dbReference>
<evidence type="ECO:0000313" key="1">
    <source>
        <dbReference type="EMBL" id="MBN4068287.1"/>
    </source>
</evidence>
<name>A0ABS3ATK8_9BACT</name>
<accession>A0ABS3ATK8</accession>
<keyword evidence="2" id="KW-1185">Reference proteome</keyword>
<sequence length="81" mass="9136">MHPSDLSTPANRVTCPECGNDEEFYEIADNAVITTLYTQNDDGSFTPEEDTSQILGDIKLICGQCQKDLSLFHQRFSEMLF</sequence>